<feature type="signal peptide" evidence="1">
    <location>
        <begin position="1"/>
        <end position="33"/>
    </location>
</feature>
<name>A0A023EF33_AEDAL</name>
<dbReference type="OMA" id="DCHHHEK"/>
<dbReference type="AlphaFoldDB" id="A0A023EF33"/>
<protein>
    <submittedName>
        <fullName evidence="2">Protein aael aael002592 aedes aegypti</fullName>
    </submittedName>
</protein>
<feature type="chain" id="PRO_5001518931" evidence="1">
    <location>
        <begin position="34"/>
        <end position="112"/>
    </location>
</feature>
<dbReference type="OrthoDB" id="7725320at2759"/>
<evidence type="ECO:0000256" key="1">
    <source>
        <dbReference type="SAM" id="SignalP"/>
    </source>
</evidence>
<reference evidence="2" key="1">
    <citation type="journal article" date="2014" name="PLoS Negl. Trop. Dis.">
        <title>Identification and characterization of seminal fluid proteins in the Asian tiger mosquito, Aedes albopictus.</title>
        <authorList>
            <person name="Boes K.E."/>
            <person name="Ribeiro J.M."/>
            <person name="Wong A."/>
            <person name="Harrington L.C."/>
            <person name="Wolfner M.F."/>
            <person name="Sirot L.K."/>
        </authorList>
    </citation>
    <scope>NUCLEOTIDE SEQUENCE</scope>
    <source>
        <tissue evidence="2">Reproductive organs</tissue>
    </source>
</reference>
<dbReference type="VEuPathDB" id="VectorBase:AALC636_014092"/>
<organism evidence="2">
    <name type="scientific">Aedes albopictus</name>
    <name type="common">Asian tiger mosquito</name>
    <name type="synonym">Stegomyia albopicta</name>
    <dbReference type="NCBI Taxonomy" id="7160"/>
    <lineage>
        <taxon>Eukaryota</taxon>
        <taxon>Metazoa</taxon>
        <taxon>Ecdysozoa</taxon>
        <taxon>Arthropoda</taxon>
        <taxon>Hexapoda</taxon>
        <taxon>Insecta</taxon>
        <taxon>Pterygota</taxon>
        <taxon>Neoptera</taxon>
        <taxon>Endopterygota</taxon>
        <taxon>Diptera</taxon>
        <taxon>Nematocera</taxon>
        <taxon>Culicoidea</taxon>
        <taxon>Culicidae</taxon>
        <taxon>Culicinae</taxon>
        <taxon>Aedini</taxon>
        <taxon>Aedes</taxon>
        <taxon>Stegomyia</taxon>
    </lineage>
</organism>
<evidence type="ECO:0000313" key="2">
    <source>
        <dbReference type="EMBL" id="JAC07369.1"/>
    </source>
</evidence>
<sequence>MSRLDSLNVHLPCFRWLLVLNLVSAFLTPPVQASIFYSSHTLPVPKYRSYFDSVGEQRLTGNRFEVSVIIQEDILERKQCECIPKYLCHPPRNIINLQSRECHHHEKVCCET</sequence>
<accession>A0A023EF33</accession>
<proteinExistence type="evidence at transcript level"/>
<dbReference type="EMBL" id="GAPW01006229">
    <property type="protein sequence ID" value="JAC07369.1"/>
    <property type="molecule type" value="mRNA"/>
</dbReference>
<keyword evidence="1" id="KW-0732">Signal</keyword>
<dbReference type="VEuPathDB" id="VectorBase:AALFPA_058586"/>